<dbReference type="PROSITE" id="PS50181">
    <property type="entry name" value="FBOX"/>
    <property type="match status" value="1"/>
</dbReference>
<evidence type="ECO:0000313" key="3">
    <source>
        <dbReference type="Proteomes" id="UP001417504"/>
    </source>
</evidence>
<keyword evidence="3" id="KW-1185">Reference proteome</keyword>
<accession>A0AAP0I7T2</accession>
<evidence type="ECO:0000313" key="2">
    <source>
        <dbReference type="EMBL" id="KAK9110269.1"/>
    </source>
</evidence>
<dbReference type="PANTHER" id="PTHR33103">
    <property type="entry name" value="OS01G0153900 PROTEIN"/>
    <property type="match status" value="1"/>
</dbReference>
<protein>
    <recommendedName>
        <fullName evidence="1">F-box domain-containing protein</fullName>
    </recommendedName>
</protein>
<dbReference type="InterPro" id="IPR001810">
    <property type="entry name" value="F-box_dom"/>
</dbReference>
<sequence>MSLYPLPEELMERIIGRLPIPSLRVIRRKGTRLSAYDMEKRMWIDLNMRMPTEELRCPSLIISHIKGGARSIIYNLSEQLWYWLSENDDVREWIKLESIRGNDLVCSLYEPSLSARISSSHQVFLRRITKLSSYDTMRSGFGKVENHKVHQSVAAELVTSKTISIMATTSKKVTVKLLVDRKANKVLFAEAAKDFVDFLIGLLSLPLASVIRVLTKENMVGCLGELYEAINNLDNMYIQSGVDMAHVLKPGASITFTPTPPQLKTTTSATAVVNNNKSVEEGFVGGVVTYMVMDDLTVAPLSAISSIMVLKKFNGMKLLRASLQSKTVLSDVFLSKSFSKSN</sequence>
<dbReference type="Pfam" id="PF05056">
    <property type="entry name" value="DUF674"/>
    <property type="match status" value="1"/>
</dbReference>
<proteinExistence type="predicted"/>
<reference evidence="2 3" key="1">
    <citation type="submission" date="2024-01" db="EMBL/GenBank/DDBJ databases">
        <title>Genome assemblies of Stephania.</title>
        <authorList>
            <person name="Yang L."/>
        </authorList>
    </citation>
    <scope>NUCLEOTIDE SEQUENCE [LARGE SCALE GENOMIC DNA]</scope>
    <source>
        <strain evidence="2">QJT</strain>
        <tissue evidence="2">Leaf</tissue>
    </source>
</reference>
<dbReference type="InterPro" id="IPR007750">
    <property type="entry name" value="DUF674"/>
</dbReference>
<name>A0AAP0I7T2_9MAGN</name>
<evidence type="ECO:0000259" key="1">
    <source>
        <dbReference type="PROSITE" id="PS50181"/>
    </source>
</evidence>
<organism evidence="2 3">
    <name type="scientific">Stephania japonica</name>
    <dbReference type="NCBI Taxonomy" id="461633"/>
    <lineage>
        <taxon>Eukaryota</taxon>
        <taxon>Viridiplantae</taxon>
        <taxon>Streptophyta</taxon>
        <taxon>Embryophyta</taxon>
        <taxon>Tracheophyta</taxon>
        <taxon>Spermatophyta</taxon>
        <taxon>Magnoliopsida</taxon>
        <taxon>Ranunculales</taxon>
        <taxon>Menispermaceae</taxon>
        <taxon>Menispermoideae</taxon>
        <taxon>Cissampelideae</taxon>
        <taxon>Stephania</taxon>
    </lineage>
</organism>
<dbReference type="EMBL" id="JBBNAE010000007">
    <property type="protein sequence ID" value="KAK9110269.1"/>
    <property type="molecule type" value="Genomic_DNA"/>
</dbReference>
<comment type="caution">
    <text evidence="2">The sequence shown here is derived from an EMBL/GenBank/DDBJ whole genome shotgun (WGS) entry which is preliminary data.</text>
</comment>
<dbReference type="PANTHER" id="PTHR33103:SF19">
    <property type="entry name" value="OS09G0544700 PROTEIN"/>
    <property type="match status" value="1"/>
</dbReference>
<gene>
    <name evidence="2" type="ORF">Sjap_018329</name>
</gene>
<feature type="domain" description="F-box" evidence="1">
    <location>
        <begin position="1"/>
        <end position="46"/>
    </location>
</feature>
<dbReference type="Proteomes" id="UP001417504">
    <property type="component" value="Unassembled WGS sequence"/>
</dbReference>
<dbReference type="AlphaFoldDB" id="A0AAP0I7T2"/>